<dbReference type="Pfam" id="PF01793">
    <property type="entry name" value="Glyco_transf_15"/>
    <property type="match status" value="1"/>
</dbReference>
<evidence type="ECO:0000256" key="4">
    <source>
        <dbReference type="ARBA" id="ARBA00022679"/>
    </source>
</evidence>
<keyword evidence="4 7" id="KW-0808">Transferase</keyword>
<proteinExistence type="inferred from homology"/>
<keyword evidence="5" id="KW-0812">Transmembrane</keyword>
<dbReference type="GO" id="GO:0006493">
    <property type="term" value="P:protein O-linked glycosylation"/>
    <property type="evidence" value="ECO:0007669"/>
    <property type="project" value="TreeGrafter"/>
</dbReference>
<feature type="non-terminal residue" evidence="7">
    <location>
        <position position="319"/>
    </location>
</feature>
<evidence type="ECO:0000256" key="6">
    <source>
        <dbReference type="PIRSR" id="PIRSR018153-1"/>
    </source>
</evidence>
<dbReference type="GO" id="GO:0005794">
    <property type="term" value="C:Golgi apparatus"/>
    <property type="evidence" value="ECO:0007669"/>
    <property type="project" value="TreeGrafter"/>
</dbReference>
<dbReference type="InterPro" id="IPR029044">
    <property type="entry name" value="Nucleotide-diphossugar_trans"/>
</dbReference>
<feature type="non-terminal residue" evidence="7">
    <location>
        <position position="1"/>
    </location>
</feature>
<evidence type="ECO:0000256" key="1">
    <source>
        <dbReference type="ARBA" id="ARBA00004606"/>
    </source>
</evidence>
<evidence type="ECO:0000256" key="3">
    <source>
        <dbReference type="ARBA" id="ARBA00022676"/>
    </source>
</evidence>
<comment type="similarity">
    <text evidence="2">Belongs to the glycosyltransferase 15 family.</text>
</comment>
<organism evidence="7 8">
    <name type="scientific">Wickerhamomyces anomalus (strain ATCC 58044 / CBS 1984 / NCYC 433 / NRRL Y-366-8)</name>
    <name type="common">Yeast</name>
    <name type="synonym">Hansenula anomala</name>
    <dbReference type="NCBI Taxonomy" id="683960"/>
    <lineage>
        <taxon>Eukaryota</taxon>
        <taxon>Fungi</taxon>
        <taxon>Dikarya</taxon>
        <taxon>Ascomycota</taxon>
        <taxon>Saccharomycotina</taxon>
        <taxon>Saccharomycetes</taxon>
        <taxon>Phaffomycetales</taxon>
        <taxon>Wickerhamomycetaceae</taxon>
        <taxon>Wickerhamomyces</taxon>
    </lineage>
</organism>
<dbReference type="GO" id="GO:0000032">
    <property type="term" value="P:cell wall mannoprotein biosynthetic process"/>
    <property type="evidence" value="ECO:0007669"/>
    <property type="project" value="TreeGrafter"/>
</dbReference>
<evidence type="ECO:0000256" key="5">
    <source>
        <dbReference type="ARBA" id="ARBA00022968"/>
    </source>
</evidence>
<accession>A0A1E3P613</accession>
<dbReference type="STRING" id="683960.A0A1E3P613"/>
<dbReference type="OrthoDB" id="3979768at2759"/>
<dbReference type="Proteomes" id="UP000094112">
    <property type="component" value="Unassembled WGS sequence"/>
</dbReference>
<dbReference type="RefSeq" id="XP_019040010.1">
    <property type="nucleotide sequence ID" value="XM_019180648.1"/>
</dbReference>
<sequence length="319" mass="37736">RENGVILVFARNIDLYKLTETMWSVEQRFNKKYKYNWLIVSDALHNRNFKATVLSLSSGNVEFARVPRLNYPPNIDKARMKDSRKAFRQQSIVFRKTIKMRHQQRFWAKDILFIEQLAKYDYFMRIDPGVLLYCDVNFDFFKFMTEHQRTYGFGFAMKGKQGTFPSLWDDTLAYIKENPKDIHENNMIDFISDDKGETFNTCQFRANFEVGDLRFFRSDKYKKLAEYLDNKNGIYYEGWDESTFHTLGVALLEDRHKIQFFNNIGYNDRASDNLKSCPFDESIRLGSNCVCNPLDDLTWNSNAGSCIDKFFHVNSFQVP</sequence>
<dbReference type="Gene3D" id="3.90.550.10">
    <property type="entry name" value="Spore Coat Polysaccharide Biosynthesis Protein SpsA, Chain A"/>
    <property type="match status" value="1"/>
</dbReference>
<keyword evidence="3" id="KW-0328">Glycosyltransferase</keyword>
<reference evidence="7 8" key="1">
    <citation type="journal article" date="2016" name="Proc. Natl. Acad. Sci. U.S.A.">
        <title>Comparative genomics of biotechnologically important yeasts.</title>
        <authorList>
            <person name="Riley R."/>
            <person name="Haridas S."/>
            <person name="Wolfe K.H."/>
            <person name="Lopes M.R."/>
            <person name="Hittinger C.T."/>
            <person name="Goeker M."/>
            <person name="Salamov A.A."/>
            <person name="Wisecaver J.H."/>
            <person name="Long T.M."/>
            <person name="Calvey C.H."/>
            <person name="Aerts A.L."/>
            <person name="Barry K.W."/>
            <person name="Choi C."/>
            <person name="Clum A."/>
            <person name="Coughlan A.Y."/>
            <person name="Deshpande S."/>
            <person name="Douglass A.P."/>
            <person name="Hanson S.J."/>
            <person name="Klenk H.-P."/>
            <person name="LaButti K.M."/>
            <person name="Lapidus A."/>
            <person name="Lindquist E.A."/>
            <person name="Lipzen A.M."/>
            <person name="Meier-Kolthoff J.P."/>
            <person name="Ohm R.A."/>
            <person name="Otillar R.P."/>
            <person name="Pangilinan J.L."/>
            <person name="Peng Y."/>
            <person name="Rokas A."/>
            <person name="Rosa C.A."/>
            <person name="Scheuner C."/>
            <person name="Sibirny A.A."/>
            <person name="Slot J.C."/>
            <person name="Stielow J.B."/>
            <person name="Sun H."/>
            <person name="Kurtzman C.P."/>
            <person name="Blackwell M."/>
            <person name="Grigoriev I.V."/>
            <person name="Jeffries T.W."/>
        </authorList>
    </citation>
    <scope>NUCLEOTIDE SEQUENCE [LARGE SCALE GENOMIC DNA]</scope>
    <source>
        <strain evidence="8">ATCC 58044 / CBS 1984 / NCYC 433 / NRRL Y-366-8</strain>
    </source>
</reference>
<keyword evidence="5" id="KW-0735">Signal-anchor</keyword>
<dbReference type="GO" id="GO:0000026">
    <property type="term" value="F:alpha-1,2-mannosyltransferase activity"/>
    <property type="evidence" value="ECO:0007669"/>
    <property type="project" value="TreeGrafter"/>
</dbReference>
<dbReference type="EMBL" id="KV454209">
    <property type="protein sequence ID" value="ODQ60803.1"/>
    <property type="molecule type" value="Genomic_DNA"/>
</dbReference>
<dbReference type="GO" id="GO:0006487">
    <property type="term" value="P:protein N-linked glycosylation"/>
    <property type="evidence" value="ECO:0007669"/>
    <property type="project" value="TreeGrafter"/>
</dbReference>
<comment type="subcellular location">
    <subcellularLocation>
        <location evidence="1">Membrane</location>
        <topology evidence="1">Single-pass type II membrane protein</topology>
    </subcellularLocation>
</comment>
<dbReference type="GO" id="GO:0016020">
    <property type="term" value="C:membrane"/>
    <property type="evidence" value="ECO:0007669"/>
    <property type="project" value="UniProtKB-SubCell"/>
</dbReference>
<evidence type="ECO:0000313" key="8">
    <source>
        <dbReference type="Proteomes" id="UP000094112"/>
    </source>
</evidence>
<gene>
    <name evidence="7" type="ORF">WICANDRAFT_15527</name>
</gene>
<protein>
    <submittedName>
        <fullName evidence="7">Glycosyltransferase family 15 protein</fullName>
    </submittedName>
</protein>
<feature type="active site" description="Nucleophile" evidence="6">
    <location>
        <position position="209"/>
    </location>
</feature>
<evidence type="ECO:0000256" key="2">
    <source>
        <dbReference type="ARBA" id="ARBA00007677"/>
    </source>
</evidence>
<evidence type="ECO:0000313" key="7">
    <source>
        <dbReference type="EMBL" id="ODQ60803.1"/>
    </source>
</evidence>
<dbReference type="PIRSF" id="PIRSF018153">
    <property type="entry name" value="Glyco_trans_15"/>
    <property type="match status" value="1"/>
</dbReference>
<keyword evidence="8" id="KW-1185">Reference proteome</keyword>
<dbReference type="GeneID" id="30197894"/>
<name>A0A1E3P613_WICAA</name>
<dbReference type="SUPFAM" id="SSF53448">
    <property type="entry name" value="Nucleotide-diphospho-sugar transferases"/>
    <property type="match status" value="1"/>
</dbReference>
<dbReference type="InterPro" id="IPR002685">
    <property type="entry name" value="Glyco_trans_15"/>
</dbReference>
<dbReference type="PANTHER" id="PTHR31121">
    <property type="entry name" value="ALPHA-1,2 MANNOSYLTRANSFERASE KTR1"/>
    <property type="match status" value="1"/>
</dbReference>
<dbReference type="PANTHER" id="PTHR31121:SF11">
    <property type="entry name" value="MANNOSYLTRANSFERASE KTR3-RELATED"/>
    <property type="match status" value="1"/>
</dbReference>
<dbReference type="AlphaFoldDB" id="A0A1E3P613"/>